<protein>
    <submittedName>
        <fullName evidence="1">Uncharacterized protein</fullName>
    </submittedName>
</protein>
<reference evidence="1 2" key="1">
    <citation type="submission" date="2023-01" db="EMBL/GenBank/DDBJ databases">
        <authorList>
            <person name="Whitehead M."/>
        </authorList>
    </citation>
    <scope>NUCLEOTIDE SEQUENCE [LARGE SCALE GENOMIC DNA]</scope>
</reference>
<dbReference type="EMBL" id="CARXXK010000003">
    <property type="protein sequence ID" value="CAI6361385.1"/>
    <property type="molecule type" value="Genomic_DNA"/>
</dbReference>
<dbReference type="Proteomes" id="UP001160148">
    <property type="component" value="Unassembled WGS sequence"/>
</dbReference>
<accession>A0AAV0WZH6</accession>
<dbReference type="AlphaFoldDB" id="A0AAV0WZH6"/>
<sequence length="77" mass="8335">MLLTPAETDEKKILAPTKSKSLPAELDVVAPDTFSVDLQSTADAAIKDLQVVITNAAVRPRDRFVKRHGFVLGKVSC</sequence>
<evidence type="ECO:0000313" key="1">
    <source>
        <dbReference type="EMBL" id="CAI6361385.1"/>
    </source>
</evidence>
<name>A0AAV0WZH6_9HEMI</name>
<gene>
    <name evidence="1" type="ORF">MEUPH1_LOCUS16570</name>
</gene>
<organism evidence="1 2">
    <name type="scientific">Macrosiphum euphorbiae</name>
    <name type="common">potato aphid</name>
    <dbReference type="NCBI Taxonomy" id="13131"/>
    <lineage>
        <taxon>Eukaryota</taxon>
        <taxon>Metazoa</taxon>
        <taxon>Ecdysozoa</taxon>
        <taxon>Arthropoda</taxon>
        <taxon>Hexapoda</taxon>
        <taxon>Insecta</taxon>
        <taxon>Pterygota</taxon>
        <taxon>Neoptera</taxon>
        <taxon>Paraneoptera</taxon>
        <taxon>Hemiptera</taxon>
        <taxon>Sternorrhyncha</taxon>
        <taxon>Aphidomorpha</taxon>
        <taxon>Aphidoidea</taxon>
        <taxon>Aphididae</taxon>
        <taxon>Macrosiphini</taxon>
        <taxon>Macrosiphum</taxon>
    </lineage>
</organism>
<keyword evidence="2" id="KW-1185">Reference proteome</keyword>
<comment type="caution">
    <text evidence="1">The sequence shown here is derived from an EMBL/GenBank/DDBJ whole genome shotgun (WGS) entry which is preliminary data.</text>
</comment>
<proteinExistence type="predicted"/>
<evidence type="ECO:0000313" key="2">
    <source>
        <dbReference type="Proteomes" id="UP001160148"/>
    </source>
</evidence>